<feature type="chain" id="PRO_5014448499" evidence="2">
    <location>
        <begin position="20"/>
        <end position="344"/>
    </location>
</feature>
<dbReference type="OrthoDB" id="3009728at2759"/>
<keyword evidence="1" id="KW-0812">Transmembrane</keyword>
<dbReference type="InParanoid" id="A0A2J6SFV8"/>
<feature type="transmembrane region" description="Helical" evidence="1">
    <location>
        <begin position="201"/>
        <end position="220"/>
    </location>
</feature>
<name>A0A2J6SFV8_9HELO</name>
<keyword evidence="4" id="KW-1185">Reference proteome</keyword>
<proteinExistence type="predicted"/>
<dbReference type="RefSeq" id="XP_024726562.1">
    <property type="nucleotide sequence ID" value="XM_024876368.1"/>
</dbReference>
<evidence type="ECO:0000256" key="1">
    <source>
        <dbReference type="SAM" id="Phobius"/>
    </source>
</evidence>
<evidence type="ECO:0000256" key="2">
    <source>
        <dbReference type="SAM" id="SignalP"/>
    </source>
</evidence>
<keyword evidence="2" id="KW-0732">Signal</keyword>
<feature type="signal peptide" evidence="2">
    <location>
        <begin position="1"/>
        <end position="19"/>
    </location>
</feature>
<dbReference type="EMBL" id="KZ613919">
    <property type="protein sequence ID" value="PMD49658.1"/>
    <property type="molecule type" value="Genomic_DNA"/>
</dbReference>
<keyword evidence="1" id="KW-1133">Transmembrane helix</keyword>
<feature type="transmembrane region" description="Helical" evidence="1">
    <location>
        <begin position="308"/>
        <end position="326"/>
    </location>
</feature>
<evidence type="ECO:0000313" key="4">
    <source>
        <dbReference type="Proteomes" id="UP000235371"/>
    </source>
</evidence>
<dbReference type="AlphaFoldDB" id="A0A2J6SFV8"/>
<protein>
    <submittedName>
        <fullName evidence="3">Uncharacterized protein</fullName>
    </submittedName>
</protein>
<feature type="transmembrane region" description="Helical" evidence="1">
    <location>
        <begin position="269"/>
        <end position="288"/>
    </location>
</feature>
<gene>
    <name evidence="3" type="ORF">K444DRAFT_548341</name>
</gene>
<dbReference type="Proteomes" id="UP000235371">
    <property type="component" value="Unassembled WGS sequence"/>
</dbReference>
<feature type="transmembrane region" description="Helical" evidence="1">
    <location>
        <begin position="88"/>
        <end position="110"/>
    </location>
</feature>
<sequence length="344" mass="37995">MPFSLLALAALALCSTASALQKFQFTQFYPEYRQTFTKTITNNCSTVFQQYLSSPPGLLFNPSYTLVFNCLVANTQELIKSDMASSSVVLGLMPTILSLLGTTTPELALLSSRRPLLAFFLPIGSPPVNPIRAFDYHQPIEALKHGKSLLGGKFQSKYSRLIVLLELIATGAAFANIWTVTLQLGQWTVISTGCGFIWKEMIWVGSAVVIHLFGTLAFSFRTKVEHSGSTTSGTLVQRLIERLKRWAKSEFVSCRTQTKHTLIWQSENVWFLGLSWWASMATIAHIVYGTSTFSSATFIGQNDAVAVFARYATSVAVCRIVVAYELSGLRATIRVVEETESPSE</sequence>
<keyword evidence="1" id="KW-0472">Membrane</keyword>
<reference evidence="3 4" key="1">
    <citation type="submission" date="2016-04" db="EMBL/GenBank/DDBJ databases">
        <title>A degradative enzymes factory behind the ericoid mycorrhizal symbiosis.</title>
        <authorList>
            <consortium name="DOE Joint Genome Institute"/>
            <person name="Martino E."/>
            <person name="Morin E."/>
            <person name="Grelet G."/>
            <person name="Kuo A."/>
            <person name="Kohler A."/>
            <person name="Daghino S."/>
            <person name="Barry K."/>
            <person name="Choi C."/>
            <person name="Cichocki N."/>
            <person name="Clum A."/>
            <person name="Copeland A."/>
            <person name="Hainaut M."/>
            <person name="Haridas S."/>
            <person name="Labutti K."/>
            <person name="Lindquist E."/>
            <person name="Lipzen A."/>
            <person name="Khouja H.-R."/>
            <person name="Murat C."/>
            <person name="Ohm R."/>
            <person name="Olson A."/>
            <person name="Spatafora J."/>
            <person name="Veneault-Fourrey C."/>
            <person name="Henrissat B."/>
            <person name="Grigoriev I."/>
            <person name="Martin F."/>
            <person name="Perotto S."/>
        </authorList>
    </citation>
    <scope>NUCLEOTIDE SEQUENCE [LARGE SCALE GENOMIC DNA]</scope>
    <source>
        <strain evidence="3 4">E</strain>
    </source>
</reference>
<dbReference type="GeneID" id="36584447"/>
<evidence type="ECO:0000313" key="3">
    <source>
        <dbReference type="EMBL" id="PMD49658.1"/>
    </source>
</evidence>
<accession>A0A2J6SFV8</accession>
<feature type="transmembrane region" description="Helical" evidence="1">
    <location>
        <begin position="161"/>
        <end position="181"/>
    </location>
</feature>
<organism evidence="3 4">
    <name type="scientific">Hyaloscypha bicolor E</name>
    <dbReference type="NCBI Taxonomy" id="1095630"/>
    <lineage>
        <taxon>Eukaryota</taxon>
        <taxon>Fungi</taxon>
        <taxon>Dikarya</taxon>
        <taxon>Ascomycota</taxon>
        <taxon>Pezizomycotina</taxon>
        <taxon>Leotiomycetes</taxon>
        <taxon>Helotiales</taxon>
        <taxon>Hyaloscyphaceae</taxon>
        <taxon>Hyaloscypha</taxon>
        <taxon>Hyaloscypha bicolor</taxon>
    </lineage>
</organism>